<dbReference type="PANTHER" id="PTHR47894:SF1">
    <property type="entry name" value="HTH-TYPE TRANSCRIPTIONAL REGULATOR VQSM"/>
    <property type="match status" value="1"/>
</dbReference>
<dbReference type="SMART" id="SM00342">
    <property type="entry name" value="HTH_ARAC"/>
    <property type="match status" value="1"/>
</dbReference>
<organism evidence="5 6">
    <name type="scientific">Pedobacter cryoconitis</name>
    <dbReference type="NCBI Taxonomy" id="188932"/>
    <lineage>
        <taxon>Bacteria</taxon>
        <taxon>Pseudomonadati</taxon>
        <taxon>Bacteroidota</taxon>
        <taxon>Sphingobacteriia</taxon>
        <taxon>Sphingobacteriales</taxon>
        <taxon>Sphingobacteriaceae</taxon>
        <taxon>Pedobacter</taxon>
    </lineage>
</organism>
<dbReference type="Gene3D" id="1.10.10.60">
    <property type="entry name" value="Homeodomain-like"/>
    <property type="match status" value="1"/>
</dbReference>
<evidence type="ECO:0000313" key="6">
    <source>
        <dbReference type="Proteomes" id="UP000521017"/>
    </source>
</evidence>
<dbReference type="Proteomes" id="UP000521017">
    <property type="component" value="Unassembled WGS sequence"/>
</dbReference>
<dbReference type="InterPro" id="IPR020449">
    <property type="entry name" value="Tscrpt_reg_AraC-type_HTH"/>
</dbReference>
<evidence type="ECO:0000259" key="4">
    <source>
        <dbReference type="PROSITE" id="PS01124"/>
    </source>
</evidence>
<proteinExistence type="predicted"/>
<dbReference type="RefSeq" id="WP_184624665.1">
    <property type="nucleotide sequence ID" value="NZ_JACHCC010000005.1"/>
</dbReference>
<dbReference type="Pfam" id="PF12833">
    <property type="entry name" value="HTH_18"/>
    <property type="match status" value="1"/>
</dbReference>
<keyword evidence="2 5" id="KW-0238">DNA-binding</keyword>
<dbReference type="Pfam" id="PF12625">
    <property type="entry name" value="Arabinose_bd"/>
    <property type="match status" value="1"/>
</dbReference>
<dbReference type="GO" id="GO:0000976">
    <property type="term" value="F:transcription cis-regulatory region binding"/>
    <property type="evidence" value="ECO:0007669"/>
    <property type="project" value="TreeGrafter"/>
</dbReference>
<accession>A0A7X0MJS9</accession>
<reference evidence="5 6" key="1">
    <citation type="submission" date="2020-08" db="EMBL/GenBank/DDBJ databases">
        <title>Genomic Encyclopedia of Type Strains, Phase IV (KMG-V): Genome sequencing to study the core and pangenomes of soil and plant-associated prokaryotes.</title>
        <authorList>
            <person name="Whitman W."/>
        </authorList>
    </citation>
    <scope>NUCLEOTIDE SEQUENCE [LARGE SCALE GENOMIC DNA]</scope>
    <source>
        <strain evidence="5 6">M2T3</strain>
    </source>
</reference>
<keyword evidence="1" id="KW-0805">Transcription regulation</keyword>
<dbReference type="AlphaFoldDB" id="A0A7X0MJS9"/>
<dbReference type="PRINTS" id="PR00032">
    <property type="entry name" value="HTHARAC"/>
</dbReference>
<keyword evidence="3" id="KW-0804">Transcription</keyword>
<dbReference type="PANTHER" id="PTHR47894">
    <property type="entry name" value="HTH-TYPE TRANSCRIPTIONAL REGULATOR GADX"/>
    <property type="match status" value="1"/>
</dbReference>
<dbReference type="InterPro" id="IPR018060">
    <property type="entry name" value="HTH_AraC"/>
</dbReference>
<feature type="domain" description="HTH araC/xylS-type" evidence="4">
    <location>
        <begin position="236"/>
        <end position="334"/>
    </location>
</feature>
<dbReference type="SUPFAM" id="SSF46689">
    <property type="entry name" value="Homeodomain-like"/>
    <property type="match status" value="1"/>
</dbReference>
<evidence type="ECO:0000256" key="2">
    <source>
        <dbReference type="ARBA" id="ARBA00023125"/>
    </source>
</evidence>
<protein>
    <submittedName>
        <fullName evidence="5">AraC-like DNA-binding protein</fullName>
    </submittedName>
</protein>
<dbReference type="EMBL" id="JACHCC010000005">
    <property type="protein sequence ID" value="MBB6499940.1"/>
    <property type="molecule type" value="Genomic_DNA"/>
</dbReference>
<dbReference type="InterPro" id="IPR009057">
    <property type="entry name" value="Homeodomain-like_sf"/>
</dbReference>
<dbReference type="InterPro" id="IPR032687">
    <property type="entry name" value="AraC-type_N"/>
</dbReference>
<dbReference type="PROSITE" id="PS01124">
    <property type="entry name" value="HTH_ARAC_FAMILY_2"/>
    <property type="match status" value="1"/>
</dbReference>
<evidence type="ECO:0000313" key="5">
    <source>
        <dbReference type="EMBL" id="MBB6499940.1"/>
    </source>
</evidence>
<sequence>MEDQLKKLVLGLIGYAVQRDIPADTLCRLSNITMDGLLDDSSPLSQKQLSDLWLNVIHLSKDQLFGLHFGESLQLSALGIVGEIIKTSETVGQALTVAASLTHLITTAFKLEVQQRQQDFIVRFVPLLTDWEESVSAVQTLDLLMVFVIHELDGLMLKKIKPLAVSYTATIADMDEFERVMRCCPETSVVENAIVFDLSYWNEQIITANYELQHILLQKITPKLDMPALEKQTLHSRITNYLLANSYLGIVSLEDIASNFNVSARTLQRKLKEEGINFQQLADDVRKTLAINYLKEGTYPVKEISYLLGYNELSAFTRTFKRWTGITPGSYQKNYN</sequence>
<gene>
    <name evidence="5" type="ORF">HDF25_002084</name>
</gene>
<comment type="caution">
    <text evidence="5">The sequence shown here is derived from an EMBL/GenBank/DDBJ whole genome shotgun (WGS) entry which is preliminary data.</text>
</comment>
<evidence type="ECO:0000256" key="3">
    <source>
        <dbReference type="ARBA" id="ARBA00023163"/>
    </source>
</evidence>
<evidence type="ECO:0000256" key="1">
    <source>
        <dbReference type="ARBA" id="ARBA00023015"/>
    </source>
</evidence>
<dbReference type="GO" id="GO:0005829">
    <property type="term" value="C:cytosol"/>
    <property type="evidence" value="ECO:0007669"/>
    <property type="project" value="TreeGrafter"/>
</dbReference>
<dbReference type="GO" id="GO:0003700">
    <property type="term" value="F:DNA-binding transcription factor activity"/>
    <property type="evidence" value="ECO:0007669"/>
    <property type="project" value="InterPro"/>
</dbReference>
<name>A0A7X0MJS9_9SPHI</name>